<dbReference type="InterPro" id="IPR038740">
    <property type="entry name" value="BioF2-like_GNAT_dom"/>
</dbReference>
<dbReference type="EMBL" id="SGBC01000002">
    <property type="protein sequence ID" value="RZD16436.1"/>
    <property type="molecule type" value="Genomic_DNA"/>
</dbReference>
<evidence type="ECO:0000259" key="1">
    <source>
        <dbReference type="Pfam" id="PF13480"/>
    </source>
</evidence>
<dbReference type="AlphaFoldDB" id="A0A519BGP0"/>
<evidence type="ECO:0000313" key="3">
    <source>
        <dbReference type="Proteomes" id="UP000316562"/>
    </source>
</evidence>
<dbReference type="Pfam" id="PF13480">
    <property type="entry name" value="Acetyltransf_6"/>
    <property type="match status" value="1"/>
</dbReference>
<dbReference type="GO" id="GO:0016740">
    <property type="term" value="F:transferase activity"/>
    <property type="evidence" value="ECO:0007669"/>
    <property type="project" value="UniProtKB-KW"/>
</dbReference>
<keyword evidence="2" id="KW-0808">Transferase</keyword>
<comment type="caution">
    <text evidence="2">The sequence shown here is derived from an EMBL/GenBank/DDBJ whole genome shotgun (WGS) entry which is preliminary data.</text>
</comment>
<dbReference type="SUPFAM" id="SSF55729">
    <property type="entry name" value="Acyl-CoA N-acyltransferases (Nat)"/>
    <property type="match status" value="1"/>
</dbReference>
<reference evidence="2 3" key="1">
    <citation type="journal article" date="2019" name="ISME J.">
        <title>Insights into ecological role of a new deltaproteobacterial order Candidatus Acidulodesulfobacterales by metagenomics and metatranscriptomics.</title>
        <authorList>
            <person name="Tan S."/>
            <person name="Liu J."/>
            <person name="Fang Y."/>
            <person name="Hedlund B.P."/>
            <person name="Lian Z.H."/>
            <person name="Huang L.Y."/>
            <person name="Li J.T."/>
            <person name="Huang L.N."/>
            <person name="Li W.J."/>
            <person name="Jiang H.C."/>
            <person name="Dong H.L."/>
            <person name="Shu W.S."/>
        </authorList>
    </citation>
    <scope>NUCLEOTIDE SEQUENCE [LARGE SCALE GENOMIC DNA]</scope>
    <source>
        <strain evidence="2">AP2</strain>
    </source>
</reference>
<protein>
    <submittedName>
        <fullName evidence="2">GNAT family N-acetyltransferase</fullName>
    </submittedName>
</protein>
<feature type="domain" description="BioF2-like acetyltransferase" evidence="1">
    <location>
        <begin position="206"/>
        <end position="354"/>
    </location>
</feature>
<proteinExistence type="predicted"/>
<dbReference type="InterPro" id="IPR016181">
    <property type="entry name" value="Acyl_CoA_acyltransferase"/>
</dbReference>
<sequence length="403" mass="48225">MIKIIKNIEELEDLKDEWDALLQESRNNSVFLTYDWIYLWVKYFLDGKKRNSLFIVCIYDKNNKIEAIAPFFIKNFFLFFKAVMFISHDFSDYLDIIIHKQSNPEDIVIEILTAIRENHIANIIFLKQVSELLLMNMNMNMNMNINTNINNDNINMDNTNNDNKHKYQYNYRDKQAIYSLTYKESGDCYYIKLPDGIDAYMKQFNSKQRYNILSRVEKAKKKSVEYISPENIDSNSLDLFLDNFFELHQKRWNEKGHGGVFSSSKIKSFFKEIFGSLFKSNILALSFLKYNNEFISAAACFDYAGNRQVYLPGFDTKYSDLHPGIVLTYYNINEAIDKKYSEFDFLKGGEEYKKRFLGIKRKNYKLYLYKSKFIFYIFKLNLFFNNEVKNKTKEYFLNFFRKK</sequence>
<dbReference type="Gene3D" id="3.40.630.30">
    <property type="match status" value="1"/>
</dbReference>
<dbReference type="Proteomes" id="UP000316562">
    <property type="component" value="Unassembled WGS sequence"/>
</dbReference>
<evidence type="ECO:0000313" key="2">
    <source>
        <dbReference type="EMBL" id="RZD16436.1"/>
    </source>
</evidence>
<accession>A0A519BGP0</accession>
<organism evidence="2 3">
    <name type="scientific">Acididesulfobacter guangdongensis</name>
    <dbReference type="NCBI Taxonomy" id="2597225"/>
    <lineage>
        <taxon>Bacteria</taxon>
        <taxon>Deltaproteobacteria</taxon>
        <taxon>Candidatus Acidulodesulfobacterales</taxon>
        <taxon>Candidatus Acididesulfobacter</taxon>
    </lineage>
</organism>
<gene>
    <name evidence="2" type="ORF">EVJ46_05295</name>
</gene>
<name>A0A519BGP0_ACIG2</name>